<gene>
    <name evidence="1" type="ORF">F2Q69_00007185</name>
</gene>
<accession>A0A8S9P3X1</accession>
<comment type="caution">
    <text evidence="1">The sequence shown here is derived from an EMBL/GenBank/DDBJ whole genome shotgun (WGS) entry which is preliminary data.</text>
</comment>
<proteinExistence type="predicted"/>
<organism evidence="1 2">
    <name type="scientific">Brassica cretica</name>
    <name type="common">Mustard</name>
    <dbReference type="NCBI Taxonomy" id="69181"/>
    <lineage>
        <taxon>Eukaryota</taxon>
        <taxon>Viridiplantae</taxon>
        <taxon>Streptophyta</taxon>
        <taxon>Embryophyta</taxon>
        <taxon>Tracheophyta</taxon>
        <taxon>Spermatophyta</taxon>
        <taxon>Magnoliopsida</taxon>
        <taxon>eudicotyledons</taxon>
        <taxon>Gunneridae</taxon>
        <taxon>Pentapetalae</taxon>
        <taxon>rosids</taxon>
        <taxon>malvids</taxon>
        <taxon>Brassicales</taxon>
        <taxon>Brassicaceae</taxon>
        <taxon>Brassiceae</taxon>
        <taxon>Brassica</taxon>
    </lineage>
</organism>
<evidence type="ECO:0000313" key="1">
    <source>
        <dbReference type="EMBL" id="KAF3508941.1"/>
    </source>
</evidence>
<reference evidence="1" key="1">
    <citation type="submission" date="2019-12" db="EMBL/GenBank/DDBJ databases">
        <title>Genome sequencing and annotation of Brassica cretica.</title>
        <authorList>
            <person name="Studholme D.J."/>
            <person name="Sarris P."/>
        </authorList>
    </citation>
    <scope>NUCLEOTIDE SEQUENCE</scope>
    <source>
        <strain evidence="1">PFS-109/04</strain>
        <tissue evidence="1">Leaf</tissue>
    </source>
</reference>
<name>A0A8S9P3X1_BRACR</name>
<dbReference type="Proteomes" id="UP000712600">
    <property type="component" value="Unassembled WGS sequence"/>
</dbReference>
<dbReference type="AlphaFoldDB" id="A0A8S9P3X1"/>
<dbReference type="EMBL" id="QGKX02001521">
    <property type="protein sequence ID" value="KAF3508941.1"/>
    <property type="molecule type" value="Genomic_DNA"/>
</dbReference>
<protein>
    <submittedName>
        <fullName evidence="1">Uncharacterized protein</fullName>
    </submittedName>
</protein>
<sequence>MKPCGSSNNGCRSISGQLDLSWISNGVDRKHESPSIDAGIVWAIDSEVVPSIDVEVVLLVDVEVVLLIDDAVLVSIDFEVG</sequence>
<evidence type="ECO:0000313" key="2">
    <source>
        <dbReference type="Proteomes" id="UP000712600"/>
    </source>
</evidence>